<evidence type="ECO:0000259" key="1">
    <source>
        <dbReference type="Pfam" id="PF02872"/>
    </source>
</evidence>
<dbReference type="InterPro" id="IPR036907">
    <property type="entry name" value="5'-Nucleotdase_C_sf"/>
</dbReference>
<evidence type="ECO:0000313" key="2">
    <source>
        <dbReference type="EMBL" id="MPM45017.1"/>
    </source>
</evidence>
<dbReference type="EC" id="3.1.3.-" evidence="2"/>
<protein>
    <submittedName>
        <fullName evidence="2">Mannosylglucosyl-3-phosphoglycerate phosphatase</fullName>
        <ecNumber evidence="2">3.1.3.-</ecNumber>
    </submittedName>
</protein>
<dbReference type="InterPro" id="IPR008334">
    <property type="entry name" value="5'-Nucleotdase_C"/>
</dbReference>
<proteinExistence type="predicted"/>
<feature type="domain" description="5'-Nucleotidase C-terminal" evidence="1">
    <location>
        <begin position="67"/>
        <end position="210"/>
    </location>
</feature>
<dbReference type="GO" id="GO:0009166">
    <property type="term" value="P:nucleotide catabolic process"/>
    <property type="evidence" value="ECO:0007669"/>
    <property type="project" value="InterPro"/>
</dbReference>
<name>A0A644ZW85_9ZZZZ</name>
<dbReference type="Gene3D" id="3.90.780.10">
    <property type="entry name" value="5'-Nucleotidase, C-terminal domain"/>
    <property type="match status" value="1"/>
</dbReference>
<gene>
    <name evidence="2" type="primary">mggB_15</name>
    <name evidence="2" type="ORF">SDC9_91702</name>
</gene>
<dbReference type="SUPFAM" id="SSF55816">
    <property type="entry name" value="5'-nucleotidase (syn. UDP-sugar hydrolase), C-terminal domain"/>
    <property type="match status" value="1"/>
</dbReference>
<dbReference type="Pfam" id="PF02872">
    <property type="entry name" value="5_nucleotid_C"/>
    <property type="match status" value="1"/>
</dbReference>
<accession>A0A644ZW85</accession>
<dbReference type="PANTHER" id="PTHR11575">
    <property type="entry name" value="5'-NUCLEOTIDASE-RELATED"/>
    <property type="match status" value="1"/>
</dbReference>
<dbReference type="PANTHER" id="PTHR11575:SF24">
    <property type="entry name" value="5'-NUCLEOTIDASE"/>
    <property type="match status" value="1"/>
</dbReference>
<dbReference type="PRINTS" id="PR01607">
    <property type="entry name" value="APYRASEFAMLY"/>
</dbReference>
<dbReference type="AlphaFoldDB" id="A0A644ZW85"/>
<dbReference type="EMBL" id="VSSQ01010712">
    <property type="protein sequence ID" value="MPM45017.1"/>
    <property type="molecule type" value="Genomic_DNA"/>
</dbReference>
<keyword evidence="2" id="KW-0378">Hydrolase</keyword>
<comment type="caution">
    <text evidence="2">The sequence shown here is derived from an EMBL/GenBank/DDBJ whole genome shotgun (WGS) entry which is preliminary data.</text>
</comment>
<reference evidence="2" key="1">
    <citation type="submission" date="2019-08" db="EMBL/GenBank/DDBJ databases">
        <authorList>
            <person name="Kucharzyk K."/>
            <person name="Murdoch R.W."/>
            <person name="Higgins S."/>
            <person name="Loffler F."/>
        </authorList>
    </citation>
    <scope>NUCLEOTIDE SEQUENCE</scope>
</reference>
<dbReference type="GO" id="GO:0016787">
    <property type="term" value="F:hydrolase activity"/>
    <property type="evidence" value="ECO:0007669"/>
    <property type="project" value="UniProtKB-KW"/>
</dbReference>
<organism evidence="2">
    <name type="scientific">bioreactor metagenome</name>
    <dbReference type="NCBI Taxonomy" id="1076179"/>
    <lineage>
        <taxon>unclassified sequences</taxon>
        <taxon>metagenomes</taxon>
        <taxon>ecological metagenomes</taxon>
    </lineage>
</organism>
<dbReference type="InterPro" id="IPR006179">
    <property type="entry name" value="5_nucleotidase/apyrase"/>
</dbReference>
<sequence length="252" mass="28579">MKSRLLLIMLATLVLLPSVVVAQKFDFTFKASRVLMDSTWDRNNEPVTEGIIGFYKPEMDRLMQEVIGVSQQEMRSGRPESLLSNFAADAMLEYGRKISKRDVDFSLTNFGGLRASLPKGDVRRYDVFSIFPFENYIVILDLPGTAVRELFESFARNRVEAFSHNLKLEIRNNQLKDVLLEGEQIDPYRTYRIVTIDFLMGGGDNLSALKSSVDVEYTGVLLRDAILEVIESRSSKGQMITSSITNRVVTED</sequence>